<sequence>MGLSNSHILEYEAARKSFSEYDRKKLDEVFNKMSSDNGRHVKVIEKEPFQSYTSWLLPEQVSKRFFKEMCGIQSSLEQDVKEFEVGKEAFFITLCHFFKKGKEDKAKVFHLVASDSNSVTSPEVATLCRFLLNAYVTALKSTQIGKQWKVDCSKEAEERFVLMVIKTLLDDKKEPCLVSVGDLVSWFTRFPLVEHMFVAVVKACFIDLEGIVQKHPHGLNEGCEETIKHVHYERSHILIPCKLEVNFDETATLLDIPTLLTLNHVLPPDLRHRWRLLFSTKIHGESFHSLLHQITHQGPTIVIVKDSGGHIFGGFASKSWTIKSQFNGDSRCFLFSLQPSLAIYHPTGYNENFMYLNNGMQTLPNGLGMGGQLDYFGLWLDENFGRGHCKGQPCSTYGNQQLSSSEVFHVDELEVWGLGVPPESQLWQRSVLDTEVEAKAFLEVTGKELHSAGFRDPEPSE</sequence>
<evidence type="ECO:0000256" key="9">
    <source>
        <dbReference type="ARBA" id="ARBA00042134"/>
    </source>
</evidence>
<evidence type="ECO:0000256" key="4">
    <source>
        <dbReference type="ARBA" id="ARBA00022490"/>
    </source>
</evidence>
<dbReference type="GO" id="GO:0005634">
    <property type="term" value="C:nucleus"/>
    <property type="evidence" value="ECO:0007669"/>
    <property type="project" value="TreeGrafter"/>
</dbReference>
<gene>
    <name evidence="12 13" type="primary">LOC116298750</name>
</gene>
<dbReference type="KEGG" id="aten:116298750"/>
<dbReference type="GeneID" id="116298750"/>
<accession>A0A6P8I5F2</accession>
<proteinExistence type="predicted"/>
<dbReference type="SMART" id="SM00584">
    <property type="entry name" value="TLDc"/>
    <property type="match status" value="1"/>
</dbReference>
<name>A0A6P8I5F2_ACTTE</name>
<dbReference type="PANTHER" id="PTHR23354">
    <property type="entry name" value="NUCLEOLAR PROTEIN 7/ESTROGEN RECEPTOR COACTIVATOR-RELATED"/>
    <property type="match status" value="1"/>
</dbReference>
<protein>
    <recommendedName>
        <fullName evidence="7">MTOR-associated protein MEAK7</fullName>
    </recommendedName>
    <alternativeName>
        <fullName evidence="9">TBC/LysM-associated domain-containing protein 1</fullName>
    </alternativeName>
    <alternativeName>
        <fullName evidence="8">TLD domain-containing protein 1</fullName>
    </alternativeName>
</protein>
<evidence type="ECO:0000256" key="3">
    <source>
        <dbReference type="ARBA" id="ARBA00004496"/>
    </source>
</evidence>
<dbReference type="GO" id="GO:0016020">
    <property type="term" value="C:membrane"/>
    <property type="evidence" value="ECO:0007669"/>
    <property type="project" value="UniProtKB-SubCell"/>
</dbReference>
<evidence type="ECO:0000313" key="11">
    <source>
        <dbReference type="Proteomes" id="UP000515163"/>
    </source>
</evidence>
<keyword evidence="11" id="KW-1185">Reference proteome</keyword>
<dbReference type="InterPro" id="IPR006571">
    <property type="entry name" value="TLDc_dom"/>
</dbReference>
<dbReference type="AlphaFoldDB" id="A0A6P8I5F2"/>
<evidence type="ECO:0000256" key="2">
    <source>
        <dbReference type="ARBA" id="ARBA00004371"/>
    </source>
</evidence>
<keyword evidence="5" id="KW-0472">Membrane</keyword>
<evidence type="ECO:0000256" key="5">
    <source>
        <dbReference type="ARBA" id="ARBA00023136"/>
    </source>
</evidence>
<dbReference type="Proteomes" id="UP000515163">
    <property type="component" value="Unplaced"/>
</dbReference>
<evidence type="ECO:0000256" key="1">
    <source>
        <dbReference type="ARBA" id="ARBA00004370"/>
    </source>
</evidence>
<evidence type="ECO:0000256" key="8">
    <source>
        <dbReference type="ARBA" id="ARBA00041780"/>
    </source>
</evidence>
<dbReference type="Pfam" id="PF07534">
    <property type="entry name" value="TLD"/>
    <property type="match status" value="1"/>
</dbReference>
<dbReference type="PANTHER" id="PTHR23354:SF131">
    <property type="entry name" value="MTOR-ASSOCIATED PROTEIN MEAK7"/>
    <property type="match status" value="1"/>
</dbReference>
<keyword evidence="4" id="KW-0963">Cytoplasm</keyword>
<feature type="domain" description="TLDc" evidence="10">
    <location>
        <begin position="252"/>
        <end position="419"/>
    </location>
</feature>
<evidence type="ECO:0000259" key="10">
    <source>
        <dbReference type="PROSITE" id="PS51886"/>
    </source>
</evidence>
<keyword evidence="6" id="KW-0458">Lysosome</keyword>
<dbReference type="RefSeq" id="XP_031563153.1">
    <property type="nucleotide sequence ID" value="XM_031707293.1"/>
</dbReference>
<evidence type="ECO:0000313" key="13">
    <source>
        <dbReference type="RefSeq" id="XP_031563153.1"/>
    </source>
</evidence>
<dbReference type="OrthoDB" id="289228at2759"/>
<evidence type="ECO:0000313" key="12">
    <source>
        <dbReference type="RefSeq" id="XP_031563152.1"/>
    </source>
</evidence>
<dbReference type="RefSeq" id="XP_031563152.1">
    <property type="nucleotide sequence ID" value="XM_031707292.1"/>
</dbReference>
<dbReference type="GO" id="GO:0005764">
    <property type="term" value="C:lysosome"/>
    <property type="evidence" value="ECO:0007669"/>
    <property type="project" value="UniProtKB-SubCell"/>
</dbReference>
<organism evidence="11 13">
    <name type="scientific">Actinia tenebrosa</name>
    <name type="common">Australian red waratah sea anemone</name>
    <dbReference type="NCBI Taxonomy" id="6105"/>
    <lineage>
        <taxon>Eukaryota</taxon>
        <taxon>Metazoa</taxon>
        <taxon>Cnidaria</taxon>
        <taxon>Anthozoa</taxon>
        <taxon>Hexacorallia</taxon>
        <taxon>Actiniaria</taxon>
        <taxon>Actiniidae</taxon>
        <taxon>Actinia</taxon>
    </lineage>
</organism>
<dbReference type="PROSITE" id="PS51886">
    <property type="entry name" value="TLDC"/>
    <property type="match status" value="1"/>
</dbReference>
<reference evidence="12 13" key="1">
    <citation type="submission" date="2025-04" db="UniProtKB">
        <authorList>
            <consortium name="RefSeq"/>
        </authorList>
    </citation>
    <scope>IDENTIFICATION</scope>
    <source>
        <tissue evidence="12 13">Tentacle</tissue>
    </source>
</reference>
<evidence type="ECO:0000256" key="6">
    <source>
        <dbReference type="ARBA" id="ARBA00023228"/>
    </source>
</evidence>
<dbReference type="GO" id="GO:0006979">
    <property type="term" value="P:response to oxidative stress"/>
    <property type="evidence" value="ECO:0007669"/>
    <property type="project" value="TreeGrafter"/>
</dbReference>
<evidence type="ECO:0000256" key="7">
    <source>
        <dbReference type="ARBA" id="ARBA00039594"/>
    </source>
</evidence>
<comment type="subcellular location">
    <subcellularLocation>
        <location evidence="3">Cytoplasm</location>
    </subcellularLocation>
    <subcellularLocation>
        <location evidence="2">Lysosome</location>
    </subcellularLocation>
    <subcellularLocation>
        <location evidence="1">Membrane</location>
    </subcellularLocation>
</comment>